<dbReference type="Proteomes" id="UP001470230">
    <property type="component" value="Unassembled WGS sequence"/>
</dbReference>
<feature type="domain" description="DM10" evidence="7">
    <location>
        <begin position="239"/>
        <end position="341"/>
    </location>
</feature>
<dbReference type="Pfam" id="PF06565">
    <property type="entry name" value="DM10_dom"/>
    <property type="match status" value="3"/>
</dbReference>
<dbReference type="InterPro" id="IPR040193">
    <property type="entry name" value="EFHC1/EFHC2/EFHB"/>
</dbReference>
<keyword evidence="4" id="KW-0677">Repeat</keyword>
<feature type="domain" description="DM10" evidence="7">
    <location>
        <begin position="399"/>
        <end position="499"/>
    </location>
</feature>
<evidence type="ECO:0000256" key="2">
    <source>
        <dbReference type="ARBA" id="ARBA00004245"/>
    </source>
</evidence>
<evidence type="ECO:0000256" key="4">
    <source>
        <dbReference type="ARBA" id="ARBA00022737"/>
    </source>
</evidence>
<accession>A0ABR2K4S1</accession>
<evidence type="ECO:0000313" key="9">
    <source>
        <dbReference type="Proteomes" id="UP001470230"/>
    </source>
</evidence>
<feature type="domain" description="DM10" evidence="7">
    <location>
        <begin position="87"/>
        <end position="195"/>
    </location>
</feature>
<protein>
    <submittedName>
        <fullName evidence="8">EF-hand domain-containing protein 1</fullName>
    </submittedName>
</protein>
<dbReference type="PANTHER" id="PTHR12086:SF9">
    <property type="entry name" value="EF-HAND DOMAIN-CONTAINING PROTEIN 1"/>
    <property type="match status" value="1"/>
</dbReference>
<reference evidence="8 9" key="1">
    <citation type="submission" date="2024-04" db="EMBL/GenBank/DDBJ databases">
        <title>Tritrichomonas musculus Genome.</title>
        <authorList>
            <person name="Alves-Ferreira E."/>
            <person name="Grigg M."/>
            <person name="Lorenzi H."/>
            <person name="Galac M."/>
        </authorList>
    </citation>
    <scope>NUCLEOTIDE SEQUENCE [LARGE SCALE GENOMIC DNA]</scope>
    <source>
        <strain evidence="8 9">EAF2021</strain>
    </source>
</reference>
<gene>
    <name evidence="8" type="ORF">M9Y10_041374</name>
</gene>
<dbReference type="SMART" id="SM00676">
    <property type="entry name" value="DM10"/>
    <property type="match status" value="3"/>
</dbReference>
<proteinExistence type="predicted"/>
<comment type="caution">
    <text evidence="8">The sequence shown here is derived from an EMBL/GenBank/DDBJ whole genome shotgun (WGS) entry which is preliminary data.</text>
</comment>
<dbReference type="Gene3D" id="2.30.29.170">
    <property type="match status" value="3"/>
</dbReference>
<comment type="subcellular location">
    <subcellularLocation>
        <location evidence="1">Cell projection</location>
        <location evidence="1">Cilium</location>
    </subcellularLocation>
    <subcellularLocation>
        <location evidence="2">Cytoplasm</location>
        <location evidence="2">Cytoskeleton</location>
    </subcellularLocation>
</comment>
<organism evidence="8 9">
    <name type="scientific">Tritrichomonas musculus</name>
    <dbReference type="NCBI Taxonomy" id="1915356"/>
    <lineage>
        <taxon>Eukaryota</taxon>
        <taxon>Metamonada</taxon>
        <taxon>Parabasalia</taxon>
        <taxon>Tritrichomonadida</taxon>
        <taxon>Tritrichomonadidae</taxon>
        <taxon>Tritrichomonas</taxon>
    </lineage>
</organism>
<keyword evidence="5" id="KW-0206">Cytoskeleton</keyword>
<dbReference type="PANTHER" id="PTHR12086">
    <property type="entry name" value="EF-HAND DOMAIN C-TERMINAL CONTAINING PROTEIN"/>
    <property type="match status" value="1"/>
</dbReference>
<sequence length="583" mass="67859">MSISTSTNPFFPGFSTQQRKQTYLKGQQFKVVSGLMHAKSPDATILDKQIEETRRKLESVQNTSLRMGDLDTSKPYTPDYNEINVPETVVLRFFAYFKQSVVESNDETYRVRYVRIYYYLEDNTLMVEEHKDRNAGMTQGVLLRRMRVLNPSAEVYGTYYNMEDFNIGKEVEICSVMYHIYDCDEFTRKFLETNNIEVPYVEQPPADLFMTKRKLTERPIRVSYIDTDKTHLRDFLDYDGKVLRFYAIWDDSKAIFGERRKFVIHFFLVDKTIEIVQVLPVNSGRDPVSRFLMKTKLKKPNQADFYTASDLYIGQTIDVFGRPFFIYDADEFTKQWLDESFGKHDWTPINVDDGNLYGTTSQQPPPYNGWGDEEDSLGYCYSLHPQPPKKDIAKLLNNQGEILRFAAKFIKPTPQDVGREFVIAYYLADDQVAVFEKPRRNSGFREGKFIQKSKLKNPATGTYFKASDFRVGEVVTINCYSFIITNADEFAYRTMEANADNFPQSDLFEIFSNIKRQKERIPQLRRMFARSDPEGNGFIPSDDAEEKLCSVLGLQTHEAITVVRRFEEEGKGFDYFSMLSCLN</sequence>
<evidence type="ECO:0000256" key="3">
    <source>
        <dbReference type="ARBA" id="ARBA00022490"/>
    </source>
</evidence>
<evidence type="ECO:0000256" key="5">
    <source>
        <dbReference type="ARBA" id="ARBA00023212"/>
    </source>
</evidence>
<evidence type="ECO:0000256" key="6">
    <source>
        <dbReference type="ARBA" id="ARBA00023273"/>
    </source>
</evidence>
<keyword evidence="6" id="KW-0966">Cell projection</keyword>
<dbReference type="EMBL" id="JAPFFF010000007">
    <property type="protein sequence ID" value="KAK8885916.1"/>
    <property type="molecule type" value="Genomic_DNA"/>
</dbReference>
<evidence type="ECO:0000259" key="7">
    <source>
        <dbReference type="PROSITE" id="PS51336"/>
    </source>
</evidence>
<evidence type="ECO:0000256" key="1">
    <source>
        <dbReference type="ARBA" id="ARBA00004138"/>
    </source>
</evidence>
<name>A0ABR2K4S1_9EUKA</name>
<dbReference type="InterPro" id="IPR006602">
    <property type="entry name" value="DM10_dom"/>
</dbReference>
<dbReference type="PROSITE" id="PS51336">
    <property type="entry name" value="DM10"/>
    <property type="match status" value="3"/>
</dbReference>
<keyword evidence="9" id="KW-1185">Reference proteome</keyword>
<evidence type="ECO:0000313" key="8">
    <source>
        <dbReference type="EMBL" id="KAK8885916.1"/>
    </source>
</evidence>
<keyword evidence="3" id="KW-0963">Cytoplasm</keyword>